<feature type="transmembrane region" description="Helical" evidence="1">
    <location>
        <begin position="39"/>
        <end position="62"/>
    </location>
</feature>
<organism evidence="2 3">
    <name type="scientific">Candidatus Doudnabacteria bacterium RIFCSPLOWO2_01_FULL_44_21</name>
    <dbReference type="NCBI Taxonomy" id="1817841"/>
    <lineage>
        <taxon>Bacteria</taxon>
        <taxon>Candidatus Doudnaibacteriota</taxon>
    </lineage>
</organism>
<accession>A0A1F5PYG1</accession>
<evidence type="ECO:0000313" key="2">
    <source>
        <dbReference type="EMBL" id="OGE94752.1"/>
    </source>
</evidence>
<feature type="transmembrane region" description="Helical" evidence="1">
    <location>
        <begin position="7"/>
        <end position="27"/>
    </location>
</feature>
<dbReference type="AlphaFoldDB" id="A0A1F5PYG1"/>
<keyword evidence="1" id="KW-0472">Membrane</keyword>
<evidence type="ECO:0000256" key="1">
    <source>
        <dbReference type="SAM" id="Phobius"/>
    </source>
</evidence>
<comment type="caution">
    <text evidence="2">The sequence shown here is derived from an EMBL/GenBank/DDBJ whole genome shotgun (WGS) entry which is preliminary data.</text>
</comment>
<protein>
    <submittedName>
        <fullName evidence="2">Uncharacterized protein</fullName>
    </submittedName>
</protein>
<dbReference type="Proteomes" id="UP000177281">
    <property type="component" value="Unassembled WGS sequence"/>
</dbReference>
<dbReference type="STRING" id="1817841.A3B10_04255"/>
<dbReference type="EMBL" id="MFFB01000009">
    <property type="protein sequence ID" value="OGE94752.1"/>
    <property type="molecule type" value="Genomic_DNA"/>
</dbReference>
<proteinExistence type="predicted"/>
<name>A0A1F5PYG1_9BACT</name>
<keyword evidence="1" id="KW-0812">Transmembrane</keyword>
<sequence>MKQKLSLVYIFGVLSPIILMVLNGYIGERNHNSWNYDNLNSISSMFLMISIFFSGVIVFLNYKNTKRSFWYTLSITTGIVLILLLWFGRSVSNIGF</sequence>
<evidence type="ECO:0000313" key="3">
    <source>
        <dbReference type="Proteomes" id="UP000177281"/>
    </source>
</evidence>
<keyword evidence="1" id="KW-1133">Transmembrane helix</keyword>
<feature type="transmembrane region" description="Helical" evidence="1">
    <location>
        <begin position="69"/>
        <end position="88"/>
    </location>
</feature>
<gene>
    <name evidence="2" type="ORF">A3B10_04255</name>
</gene>
<reference evidence="2 3" key="1">
    <citation type="journal article" date="2016" name="Nat. Commun.">
        <title>Thousands of microbial genomes shed light on interconnected biogeochemical processes in an aquifer system.</title>
        <authorList>
            <person name="Anantharaman K."/>
            <person name="Brown C.T."/>
            <person name="Hug L.A."/>
            <person name="Sharon I."/>
            <person name="Castelle C.J."/>
            <person name="Probst A.J."/>
            <person name="Thomas B.C."/>
            <person name="Singh A."/>
            <person name="Wilkins M.J."/>
            <person name="Karaoz U."/>
            <person name="Brodie E.L."/>
            <person name="Williams K.H."/>
            <person name="Hubbard S.S."/>
            <person name="Banfield J.F."/>
        </authorList>
    </citation>
    <scope>NUCLEOTIDE SEQUENCE [LARGE SCALE GENOMIC DNA]</scope>
</reference>